<comment type="caution">
    <text evidence="2">The sequence shown here is derived from an EMBL/GenBank/DDBJ whole genome shotgun (WGS) entry which is preliminary data.</text>
</comment>
<dbReference type="Gene3D" id="3.40.50.150">
    <property type="entry name" value="Vaccinia Virus protein VP39"/>
    <property type="match status" value="1"/>
</dbReference>
<dbReference type="PANTHER" id="PTHR18895:SF74">
    <property type="entry name" value="MTRF1L RELEASE FACTOR GLUTAMINE METHYLTRANSFERASE"/>
    <property type="match status" value="1"/>
</dbReference>
<dbReference type="Proteomes" id="UP001237105">
    <property type="component" value="Unassembled WGS sequence"/>
</dbReference>
<sequence length="275" mass="28792">MERSREAAADGERPGVFTMRGRDWTLLPEVFAPPYSASTDAAMELLGFVEGPQVPRQGSFLEIGCGTGIIAVSAALAGCDRVLATDINEHAVENAALNAQRHGVADRVSSRHSDLFDALDPDQRFDTVYWHSNFVLAPAGYAYESLHECAYVDPGYAAHRRYLVEAPLRTTPGGSALLHFSDRGDLAGLHAIADESGRELDVLSSIRIREGRELVEHMLIKVSAAPVSAAPVSAAPVSAASVSAAPVSAAPAGLGAVLPGARTRAAAAAAPRTTG</sequence>
<dbReference type="InterPro" id="IPR050320">
    <property type="entry name" value="N5-glutamine_MTase"/>
</dbReference>
<dbReference type="Pfam" id="PF13649">
    <property type="entry name" value="Methyltransf_25"/>
    <property type="match status" value="1"/>
</dbReference>
<feature type="domain" description="Methyltransferase" evidence="1">
    <location>
        <begin position="61"/>
        <end position="149"/>
    </location>
</feature>
<dbReference type="GO" id="GO:0008168">
    <property type="term" value="F:methyltransferase activity"/>
    <property type="evidence" value="ECO:0007669"/>
    <property type="project" value="UniProtKB-KW"/>
</dbReference>
<dbReference type="GO" id="GO:0032259">
    <property type="term" value="P:methylation"/>
    <property type="evidence" value="ECO:0007669"/>
    <property type="project" value="UniProtKB-KW"/>
</dbReference>
<protein>
    <submittedName>
        <fullName evidence="2">Methyltransferase domain-containing protein</fullName>
    </submittedName>
</protein>
<gene>
    <name evidence="2" type="ORF">QIT00_31175</name>
</gene>
<evidence type="ECO:0000313" key="2">
    <source>
        <dbReference type="EMBL" id="MDI3422955.1"/>
    </source>
</evidence>
<evidence type="ECO:0000313" key="3">
    <source>
        <dbReference type="Proteomes" id="UP001237105"/>
    </source>
</evidence>
<keyword evidence="3" id="KW-1185">Reference proteome</keyword>
<keyword evidence="2" id="KW-0489">Methyltransferase</keyword>
<proteinExistence type="predicted"/>
<dbReference type="SUPFAM" id="SSF53335">
    <property type="entry name" value="S-adenosyl-L-methionine-dependent methyltransferases"/>
    <property type="match status" value="1"/>
</dbReference>
<dbReference type="EMBL" id="JASCIS010000045">
    <property type="protein sequence ID" value="MDI3422955.1"/>
    <property type="molecule type" value="Genomic_DNA"/>
</dbReference>
<organism evidence="2 3">
    <name type="scientific">Streptomyces luteolus</name>
    <dbReference type="NCBI Taxonomy" id="3043615"/>
    <lineage>
        <taxon>Bacteria</taxon>
        <taxon>Bacillati</taxon>
        <taxon>Actinomycetota</taxon>
        <taxon>Actinomycetes</taxon>
        <taxon>Kitasatosporales</taxon>
        <taxon>Streptomycetaceae</taxon>
        <taxon>Streptomyces</taxon>
    </lineage>
</organism>
<dbReference type="CDD" id="cd02440">
    <property type="entry name" value="AdoMet_MTases"/>
    <property type="match status" value="1"/>
</dbReference>
<name>A0ABT6T526_9ACTN</name>
<dbReference type="RefSeq" id="WP_282538805.1">
    <property type="nucleotide sequence ID" value="NZ_JASCIS010000045.1"/>
</dbReference>
<keyword evidence="2" id="KW-0808">Transferase</keyword>
<evidence type="ECO:0000259" key="1">
    <source>
        <dbReference type="Pfam" id="PF13649"/>
    </source>
</evidence>
<reference evidence="2 3" key="1">
    <citation type="submission" date="2023-05" db="EMBL/GenBank/DDBJ databases">
        <title>Draft genome sequence of Streptomyces sp. B-S-A12 isolated from a cave soil in Thailand.</title>
        <authorList>
            <person name="Chamroensaksri N."/>
            <person name="Muangham S."/>
        </authorList>
    </citation>
    <scope>NUCLEOTIDE SEQUENCE [LARGE SCALE GENOMIC DNA]</scope>
    <source>
        <strain evidence="2 3">B-S-A12</strain>
    </source>
</reference>
<dbReference type="PANTHER" id="PTHR18895">
    <property type="entry name" value="HEMK METHYLTRANSFERASE"/>
    <property type="match status" value="1"/>
</dbReference>
<accession>A0ABT6T526</accession>
<dbReference type="InterPro" id="IPR041698">
    <property type="entry name" value="Methyltransf_25"/>
</dbReference>
<dbReference type="InterPro" id="IPR029063">
    <property type="entry name" value="SAM-dependent_MTases_sf"/>
</dbReference>